<dbReference type="RefSeq" id="WP_156098902.1">
    <property type="nucleotide sequence ID" value="NZ_JDTM01000003.1"/>
</dbReference>
<keyword evidence="1" id="KW-0812">Transmembrane</keyword>
<evidence type="ECO:0000256" key="1">
    <source>
        <dbReference type="SAM" id="Phobius"/>
    </source>
</evidence>
<accession>A0A087CQC0</accession>
<evidence type="ECO:0008006" key="4">
    <source>
        <dbReference type="Google" id="ProtNLM"/>
    </source>
</evidence>
<proteinExistence type="predicted"/>
<dbReference type="Proteomes" id="UP000029040">
    <property type="component" value="Unassembled WGS sequence"/>
</dbReference>
<keyword evidence="1" id="KW-1133">Transmembrane helix</keyword>
<dbReference type="AlphaFoldDB" id="A0A087CQC0"/>
<gene>
    <name evidence="2" type="ORF">BSAE_1323</name>
</gene>
<dbReference type="EMBL" id="JGZM01000008">
    <property type="protein sequence ID" value="KFI85470.1"/>
    <property type="molecule type" value="Genomic_DNA"/>
</dbReference>
<evidence type="ECO:0000313" key="3">
    <source>
        <dbReference type="Proteomes" id="UP000029040"/>
    </source>
</evidence>
<comment type="caution">
    <text evidence="2">The sequence shown here is derived from an EMBL/GenBank/DDBJ whole genome shotgun (WGS) entry which is preliminary data.</text>
</comment>
<keyword evidence="1" id="KW-0472">Membrane</keyword>
<name>A0A087CQC0_9BIFI</name>
<reference evidence="2 3" key="1">
    <citation type="submission" date="2014-03" db="EMBL/GenBank/DDBJ databases">
        <title>Genomics of Bifidobacteria.</title>
        <authorList>
            <person name="Ventura M."/>
            <person name="Milani C."/>
            <person name="Lugli G.A."/>
        </authorList>
    </citation>
    <scope>NUCLEOTIDE SEQUENCE [LARGE SCALE GENOMIC DNA]</scope>
    <source>
        <strain evidence="2 3">LMG 14934</strain>
    </source>
</reference>
<evidence type="ECO:0000313" key="2">
    <source>
        <dbReference type="EMBL" id="KFI85470.1"/>
    </source>
</evidence>
<protein>
    <recommendedName>
        <fullName evidence="4">Holin</fullName>
    </recommendedName>
</protein>
<feature type="transmembrane region" description="Helical" evidence="1">
    <location>
        <begin position="6"/>
        <end position="25"/>
    </location>
</feature>
<organism evidence="2 3">
    <name type="scientific">Bifidobacterium pullorum subsp. saeculare DSM 6531 = LMG 14934</name>
    <dbReference type="NCBI Taxonomy" id="1437611"/>
    <lineage>
        <taxon>Bacteria</taxon>
        <taxon>Bacillati</taxon>
        <taxon>Actinomycetota</taxon>
        <taxon>Actinomycetes</taxon>
        <taxon>Bifidobacteriales</taxon>
        <taxon>Bifidobacteriaceae</taxon>
        <taxon>Bifidobacterium</taxon>
    </lineage>
</organism>
<sequence length="48" mass="5553">MWYDVVSAISNLVMAAFAVIAGIYAKGQYDEAKQQRELALRQEKQRYE</sequence>